<dbReference type="AlphaFoldDB" id="A0A426WY83"/>
<evidence type="ECO:0000313" key="2">
    <source>
        <dbReference type="EMBL" id="RRT32270.1"/>
    </source>
</evidence>
<organism evidence="2 3">
    <name type="scientific">Ensete ventricosum</name>
    <name type="common">Abyssinian banana</name>
    <name type="synonym">Musa ensete</name>
    <dbReference type="NCBI Taxonomy" id="4639"/>
    <lineage>
        <taxon>Eukaryota</taxon>
        <taxon>Viridiplantae</taxon>
        <taxon>Streptophyta</taxon>
        <taxon>Embryophyta</taxon>
        <taxon>Tracheophyta</taxon>
        <taxon>Spermatophyta</taxon>
        <taxon>Magnoliopsida</taxon>
        <taxon>Liliopsida</taxon>
        <taxon>Zingiberales</taxon>
        <taxon>Musaceae</taxon>
        <taxon>Ensete</taxon>
    </lineage>
</organism>
<comment type="caution">
    <text evidence="2">The sequence shown here is derived from an EMBL/GenBank/DDBJ whole genome shotgun (WGS) entry which is preliminary data.</text>
</comment>
<gene>
    <name evidence="2" type="ORF">B296_00038783</name>
</gene>
<sequence length="74" mass="8071">MELQRDNGPRSCLGIGPGSDNAVGSRREFSRRFTEKIRKLAANMKGDHREKAGGLAVRMSEATRLAKVGSKLSL</sequence>
<proteinExistence type="predicted"/>
<reference evidence="2 3" key="1">
    <citation type="journal article" date="2014" name="Agronomy (Basel)">
        <title>A Draft Genome Sequence for Ensete ventricosum, the Drought-Tolerant Tree Against Hunger.</title>
        <authorList>
            <person name="Harrison J."/>
            <person name="Moore K.A."/>
            <person name="Paszkiewicz K."/>
            <person name="Jones T."/>
            <person name="Grant M."/>
            <person name="Ambacheew D."/>
            <person name="Muzemil S."/>
            <person name="Studholme D.J."/>
        </authorList>
    </citation>
    <scope>NUCLEOTIDE SEQUENCE [LARGE SCALE GENOMIC DNA]</scope>
</reference>
<dbReference type="Proteomes" id="UP000287651">
    <property type="component" value="Unassembled WGS sequence"/>
</dbReference>
<accession>A0A426WY83</accession>
<evidence type="ECO:0000313" key="3">
    <source>
        <dbReference type="Proteomes" id="UP000287651"/>
    </source>
</evidence>
<feature type="region of interest" description="Disordered" evidence="1">
    <location>
        <begin position="1"/>
        <end position="27"/>
    </location>
</feature>
<name>A0A426WY83_ENSVE</name>
<evidence type="ECO:0000256" key="1">
    <source>
        <dbReference type="SAM" id="MobiDB-lite"/>
    </source>
</evidence>
<protein>
    <submittedName>
        <fullName evidence="2">Uncharacterized protein</fullName>
    </submittedName>
</protein>
<dbReference type="EMBL" id="AMZH03032849">
    <property type="protein sequence ID" value="RRT32270.1"/>
    <property type="molecule type" value="Genomic_DNA"/>
</dbReference>